<reference evidence="1" key="1">
    <citation type="submission" date="2014-11" db="EMBL/GenBank/DDBJ databases">
        <authorList>
            <person name="Amaro Gonzalez C."/>
        </authorList>
    </citation>
    <scope>NUCLEOTIDE SEQUENCE</scope>
</reference>
<protein>
    <submittedName>
        <fullName evidence="1">Uncharacterized protein</fullName>
    </submittedName>
</protein>
<accession>A0A0E9SF33</accession>
<reference evidence="1" key="2">
    <citation type="journal article" date="2015" name="Fish Shellfish Immunol.">
        <title>Early steps in the European eel (Anguilla anguilla)-Vibrio vulnificus interaction in the gills: Role of the RtxA13 toxin.</title>
        <authorList>
            <person name="Callol A."/>
            <person name="Pajuelo D."/>
            <person name="Ebbesson L."/>
            <person name="Teles M."/>
            <person name="MacKenzie S."/>
            <person name="Amaro C."/>
        </authorList>
    </citation>
    <scope>NUCLEOTIDE SEQUENCE</scope>
</reference>
<sequence>MGSPLNSFIRYCISSCLPIGSFSSSMKLKLQRSTLSLVGVPTLHRNTDEPLAENAFHCKAHLFPECCRFEYENGSMVVIAFKKAT</sequence>
<name>A0A0E9SF33_ANGAN</name>
<evidence type="ECO:0000313" key="1">
    <source>
        <dbReference type="EMBL" id="JAH39847.1"/>
    </source>
</evidence>
<dbReference type="AlphaFoldDB" id="A0A0E9SF33"/>
<proteinExistence type="predicted"/>
<dbReference type="EMBL" id="GBXM01068730">
    <property type="protein sequence ID" value="JAH39847.1"/>
    <property type="molecule type" value="Transcribed_RNA"/>
</dbReference>
<organism evidence="1">
    <name type="scientific">Anguilla anguilla</name>
    <name type="common">European freshwater eel</name>
    <name type="synonym">Muraena anguilla</name>
    <dbReference type="NCBI Taxonomy" id="7936"/>
    <lineage>
        <taxon>Eukaryota</taxon>
        <taxon>Metazoa</taxon>
        <taxon>Chordata</taxon>
        <taxon>Craniata</taxon>
        <taxon>Vertebrata</taxon>
        <taxon>Euteleostomi</taxon>
        <taxon>Actinopterygii</taxon>
        <taxon>Neopterygii</taxon>
        <taxon>Teleostei</taxon>
        <taxon>Anguilliformes</taxon>
        <taxon>Anguillidae</taxon>
        <taxon>Anguilla</taxon>
    </lineage>
</organism>